<evidence type="ECO:0000313" key="2">
    <source>
        <dbReference type="Proteomes" id="UP000011713"/>
    </source>
</evidence>
<dbReference type="EMBL" id="JH598072">
    <property type="status" value="NOT_ANNOTATED_CDS"/>
    <property type="molecule type" value="Genomic_DNA"/>
</dbReference>
<evidence type="ECO:0000313" key="1">
    <source>
        <dbReference type="EnsemblProtists" id="HpaP812290"/>
    </source>
</evidence>
<protein>
    <submittedName>
        <fullName evidence="1">Uncharacterized protein</fullName>
    </submittedName>
</protein>
<dbReference type="Proteomes" id="UP000011713">
    <property type="component" value="Unassembled WGS sequence"/>
</dbReference>
<sequence>MGACFPMALLSHRMCLVVLVDETPNVNHHLGARRPAVVRWRITAPENKITRSLPLHVTVVQDTLHLKVLTTVRIHQWLWWGREYQLRVSRSCRRRLVVSSNAYTICVITPIKRGRSVSLWRRGWNASAFIDRSSRSTYWRTIGRVKSFATKWLTIVARMLLYRARLRSWLGTTRISWRFLNVEVVFARGKDLVVMVRSETIYIKPRMRTHPARQLDCVRIAFAT</sequence>
<organism evidence="1 2">
    <name type="scientific">Hyaloperonospora arabidopsidis (strain Emoy2)</name>
    <name type="common">Downy mildew agent</name>
    <name type="synonym">Peronospora arabidopsidis</name>
    <dbReference type="NCBI Taxonomy" id="559515"/>
    <lineage>
        <taxon>Eukaryota</taxon>
        <taxon>Sar</taxon>
        <taxon>Stramenopiles</taxon>
        <taxon>Oomycota</taxon>
        <taxon>Peronosporomycetes</taxon>
        <taxon>Peronosporales</taxon>
        <taxon>Peronosporaceae</taxon>
        <taxon>Hyaloperonospora</taxon>
    </lineage>
</organism>
<accession>M4C0B0</accession>
<reference evidence="2" key="1">
    <citation type="journal article" date="2010" name="Science">
        <title>Signatures of adaptation to obligate biotrophy in the Hyaloperonospora arabidopsidis genome.</title>
        <authorList>
            <person name="Baxter L."/>
            <person name="Tripathy S."/>
            <person name="Ishaque N."/>
            <person name="Boot N."/>
            <person name="Cabral A."/>
            <person name="Kemen E."/>
            <person name="Thines M."/>
            <person name="Ah-Fong A."/>
            <person name="Anderson R."/>
            <person name="Badejoko W."/>
            <person name="Bittner-Eddy P."/>
            <person name="Boore J.L."/>
            <person name="Chibucos M.C."/>
            <person name="Coates M."/>
            <person name="Dehal P."/>
            <person name="Delehaunty K."/>
            <person name="Dong S."/>
            <person name="Downton P."/>
            <person name="Dumas B."/>
            <person name="Fabro G."/>
            <person name="Fronick C."/>
            <person name="Fuerstenberg S.I."/>
            <person name="Fulton L."/>
            <person name="Gaulin E."/>
            <person name="Govers F."/>
            <person name="Hughes L."/>
            <person name="Humphray S."/>
            <person name="Jiang R.H."/>
            <person name="Judelson H."/>
            <person name="Kamoun S."/>
            <person name="Kyung K."/>
            <person name="Meijer H."/>
            <person name="Minx P."/>
            <person name="Morris P."/>
            <person name="Nelson J."/>
            <person name="Phuntumart V."/>
            <person name="Qutob D."/>
            <person name="Rehmany A."/>
            <person name="Rougon-Cardoso A."/>
            <person name="Ryden P."/>
            <person name="Torto-Alalibo T."/>
            <person name="Studholme D."/>
            <person name="Wang Y."/>
            <person name="Win J."/>
            <person name="Wood J."/>
            <person name="Clifton S.W."/>
            <person name="Rogers J."/>
            <person name="Van den Ackerveken G."/>
            <person name="Jones J.D."/>
            <person name="McDowell J.M."/>
            <person name="Beynon J."/>
            <person name="Tyler B.M."/>
        </authorList>
    </citation>
    <scope>NUCLEOTIDE SEQUENCE [LARGE SCALE GENOMIC DNA]</scope>
    <source>
        <strain evidence="2">Emoy2</strain>
    </source>
</reference>
<proteinExistence type="predicted"/>
<dbReference type="AlphaFoldDB" id="M4C0B0"/>
<dbReference type="VEuPathDB" id="FungiDB:HpaG812290"/>
<dbReference type="HOGENOM" id="CLU_114324_0_0_1"/>
<dbReference type="EnsemblProtists" id="HpaT812290">
    <property type="protein sequence ID" value="HpaP812290"/>
    <property type="gene ID" value="HpaG812290"/>
</dbReference>
<name>M4C0B0_HYAAE</name>
<dbReference type="InParanoid" id="M4C0B0"/>
<keyword evidence="2" id="KW-1185">Reference proteome</keyword>
<reference evidence="1" key="2">
    <citation type="submission" date="2015-06" db="UniProtKB">
        <authorList>
            <consortium name="EnsemblProtists"/>
        </authorList>
    </citation>
    <scope>IDENTIFICATION</scope>
    <source>
        <strain evidence="1">Emoy2</strain>
    </source>
</reference>